<name>A0AAX1IFF6_STEMA</name>
<sequence length="32" mass="3928">MKRFARALRVTLNIHPNEKSSVWNTWPLWVEF</sequence>
<evidence type="ECO:0000313" key="2">
    <source>
        <dbReference type="Proteomes" id="UP000515598"/>
    </source>
</evidence>
<dbReference type="Proteomes" id="UP000515598">
    <property type="component" value="Chromosome"/>
</dbReference>
<accession>A0AAX1IFF6</accession>
<organism evidence="1 2">
    <name type="scientific">Stenotrophomonas maltophilia</name>
    <name type="common">Pseudomonas maltophilia</name>
    <name type="synonym">Xanthomonas maltophilia</name>
    <dbReference type="NCBI Taxonomy" id="40324"/>
    <lineage>
        <taxon>Bacteria</taxon>
        <taxon>Pseudomonadati</taxon>
        <taxon>Pseudomonadota</taxon>
        <taxon>Gammaproteobacteria</taxon>
        <taxon>Lysobacterales</taxon>
        <taxon>Lysobacteraceae</taxon>
        <taxon>Stenotrophomonas</taxon>
        <taxon>Stenotrophomonas maltophilia group</taxon>
    </lineage>
</organism>
<protein>
    <submittedName>
        <fullName evidence="1">Uncharacterized protein</fullName>
    </submittedName>
</protein>
<gene>
    <name evidence="1" type="ORF">GPNADHDJ_01910</name>
</gene>
<reference evidence="1 2" key="1">
    <citation type="submission" date="2020-08" db="EMBL/GenBank/DDBJ databases">
        <title>Phenotypic and transcriptomic analysis of seven clinical Stenotrophomonas maltophilia isolates identify a small set of shared and commonly regulated genes involved in biofilm lifestyle.</title>
        <authorList>
            <person name="Alio I."/>
            <person name="Gudzuhn M."/>
            <person name="Streit W."/>
        </authorList>
    </citation>
    <scope>NUCLEOTIDE SEQUENCE [LARGE SCALE GENOMIC DNA]</scope>
    <source>
        <strain evidence="1 2">UHH_SKK55</strain>
    </source>
</reference>
<dbReference type="AlphaFoldDB" id="A0AAX1IFF6"/>
<dbReference type="EMBL" id="CP060025">
    <property type="protein sequence ID" value="QNG77705.1"/>
    <property type="molecule type" value="Genomic_DNA"/>
</dbReference>
<proteinExistence type="predicted"/>
<evidence type="ECO:0000313" key="1">
    <source>
        <dbReference type="EMBL" id="QNG77705.1"/>
    </source>
</evidence>